<keyword evidence="3 4" id="KW-0687">Ribonucleoprotein</keyword>
<organism evidence="7 8">
    <name type="scientific">Candidatus Daviesbacteria bacterium RIFCSPHIGHO2_12_FULL_43_11</name>
    <dbReference type="NCBI Taxonomy" id="1797780"/>
    <lineage>
        <taxon>Bacteria</taxon>
        <taxon>Candidatus Daviesiibacteriota</taxon>
    </lineage>
</organism>
<comment type="caution">
    <text evidence="7">The sequence shown here is derived from an EMBL/GenBank/DDBJ whole genome shotgun (WGS) entry which is preliminary data.</text>
</comment>
<keyword evidence="4" id="KW-0699">rRNA-binding</keyword>
<comment type="similarity">
    <text evidence="1 4 5">Belongs to the bacterial ribosomal protein bS18 family.</text>
</comment>
<evidence type="ECO:0000256" key="1">
    <source>
        <dbReference type="ARBA" id="ARBA00005589"/>
    </source>
</evidence>
<keyword evidence="4" id="KW-0694">RNA-binding</keyword>
<feature type="region of interest" description="Disordered" evidence="6">
    <location>
        <begin position="1"/>
        <end position="29"/>
    </location>
</feature>
<feature type="compositionally biased region" description="Basic and acidic residues" evidence="6">
    <location>
        <begin position="1"/>
        <end position="27"/>
    </location>
</feature>
<dbReference type="GO" id="GO:0006412">
    <property type="term" value="P:translation"/>
    <property type="evidence" value="ECO:0007669"/>
    <property type="project" value="UniProtKB-UniRule"/>
</dbReference>
<dbReference type="InterPro" id="IPR001648">
    <property type="entry name" value="Ribosomal_bS18"/>
</dbReference>
<evidence type="ECO:0000256" key="5">
    <source>
        <dbReference type="RuleBase" id="RU003910"/>
    </source>
</evidence>
<dbReference type="AlphaFoldDB" id="A0A1F5K262"/>
<proteinExistence type="inferred from homology"/>
<comment type="subunit">
    <text evidence="4">Part of the 30S ribosomal subunit. Forms a tight heterodimer with protein bS6.</text>
</comment>
<dbReference type="NCBIfam" id="TIGR00165">
    <property type="entry name" value="S18"/>
    <property type="match status" value="1"/>
</dbReference>
<accession>A0A1F5K262</accession>
<dbReference type="PANTHER" id="PTHR13479">
    <property type="entry name" value="30S RIBOSOMAL PROTEIN S18"/>
    <property type="match status" value="1"/>
</dbReference>
<dbReference type="Gene3D" id="4.10.640.10">
    <property type="entry name" value="Ribosomal protein S18"/>
    <property type="match status" value="1"/>
</dbReference>
<dbReference type="PANTHER" id="PTHR13479:SF40">
    <property type="entry name" value="SMALL RIBOSOMAL SUBUNIT PROTEIN BS18M"/>
    <property type="match status" value="1"/>
</dbReference>
<gene>
    <name evidence="4" type="primary">rpsR</name>
    <name evidence="7" type="ORF">A3E45_03315</name>
</gene>
<dbReference type="Proteomes" id="UP000176405">
    <property type="component" value="Unassembled WGS sequence"/>
</dbReference>
<dbReference type="EMBL" id="MFDH01000030">
    <property type="protein sequence ID" value="OGE34966.1"/>
    <property type="molecule type" value="Genomic_DNA"/>
</dbReference>
<keyword evidence="2 4" id="KW-0689">Ribosomal protein</keyword>
<evidence type="ECO:0000313" key="8">
    <source>
        <dbReference type="Proteomes" id="UP000176405"/>
    </source>
</evidence>
<dbReference type="Pfam" id="PF01084">
    <property type="entry name" value="Ribosomal_S18"/>
    <property type="match status" value="1"/>
</dbReference>
<evidence type="ECO:0000313" key="7">
    <source>
        <dbReference type="EMBL" id="OGE34966.1"/>
    </source>
</evidence>
<dbReference type="GO" id="GO:0070181">
    <property type="term" value="F:small ribosomal subunit rRNA binding"/>
    <property type="evidence" value="ECO:0007669"/>
    <property type="project" value="TreeGrafter"/>
</dbReference>
<reference evidence="7 8" key="1">
    <citation type="journal article" date="2016" name="Nat. Commun.">
        <title>Thousands of microbial genomes shed light on interconnected biogeochemical processes in an aquifer system.</title>
        <authorList>
            <person name="Anantharaman K."/>
            <person name="Brown C.T."/>
            <person name="Hug L.A."/>
            <person name="Sharon I."/>
            <person name="Castelle C.J."/>
            <person name="Probst A.J."/>
            <person name="Thomas B.C."/>
            <person name="Singh A."/>
            <person name="Wilkins M.J."/>
            <person name="Karaoz U."/>
            <person name="Brodie E.L."/>
            <person name="Williams K.H."/>
            <person name="Hubbard S.S."/>
            <person name="Banfield J.F."/>
        </authorList>
    </citation>
    <scope>NUCLEOTIDE SEQUENCE [LARGE SCALE GENOMIC DNA]</scope>
</reference>
<name>A0A1F5K262_9BACT</name>
<comment type="function">
    <text evidence="4">Binds as a heterodimer with protein bS6 to the central domain of the 16S rRNA, where it helps stabilize the platform of the 30S subunit.</text>
</comment>
<dbReference type="HAMAP" id="MF_00270">
    <property type="entry name" value="Ribosomal_bS18"/>
    <property type="match status" value="1"/>
</dbReference>
<evidence type="ECO:0000256" key="6">
    <source>
        <dbReference type="SAM" id="MobiDB-lite"/>
    </source>
</evidence>
<evidence type="ECO:0000256" key="2">
    <source>
        <dbReference type="ARBA" id="ARBA00022980"/>
    </source>
</evidence>
<evidence type="ECO:0000256" key="4">
    <source>
        <dbReference type="HAMAP-Rule" id="MF_00270"/>
    </source>
</evidence>
<dbReference type="PRINTS" id="PR00974">
    <property type="entry name" value="RIBOSOMALS18"/>
</dbReference>
<dbReference type="SUPFAM" id="SSF46911">
    <property type="entry name" value="Ribosomal protein S18"/>
    <property type="match status" value="1"/>
</dbReference>
<evidence type="ECO:0000256" key="3">
    <source>
        <dbReference type="ARBA" id="ARBA00023274"/>
    </source>
</evidence>
<protein>
    <recommendedName>
        <fullName evidence="4">Small ribosomal subunit protein bS18</fullName>
    </recommendedName>
</protein>
<sequence length="96" mass="11040">MSDKAKPVKKAEKESENYGDEGSDRRGVRTKKACHFCKNKLEPRYWDAAALRKFTSDRGRILPRGRSGACAKHQRRISREIKRARLLALLPFSPQI</sequence>
<dbReference type="GO" id="GO:0003735">
    <property type="term" value="F:structural constituent of ribosome"/>
    <property type="evidence" value="ECO:0007669"/>
    <property type="project" value="InterPro"/>
</dbReference>
<dbReference type="GO" id="GO:0022627">
    <property type="term" value="C:cytosolic small ribosomal subunit"/>
    <property type="evidence" value="ECO:0007669"/>
    <property type="project" value="TreeGrafter"/>
</dbReference>
<dbReference type="STRING" id="1797780.A3E45_03315"/>
<dbReference type="InterPro" id="IPR036870">
    <property type="entry name" value="Ribosomal_bS18_sf"/>
</dbReference>